<keyword evidence="2" id="KW-1185">Reference proteome</keyword>
<reference evidence="1 2" key="1">
    <citation type="submission" date="2021-04" db="EMBL/GenBank/DDBJ databases">
        <authorList>
            <person name="Shkoporov A.N."/>
            <person name="Stockdale S.R."/>
            <person name="Guerin E."/>
            <person name="Ross R.P."/>
            <person name="Hill C."/>
        </authorList>
    </citation>
    <scope>NUCLEOTIDE SEQUENCE [LARGE SCALE GENOMIC DNA]</scope>
    <source>
        <strain evidence="2">cr25_1</strain>
    </source>
</reference>
<organism evidence="1 2">
    <name type="scientific">uncultured phage cr25_1</name>
    <dbReference type="NCBI Taxonomy" id="2986395"/>
    <lineage>
        <taxon>Viruses</taxon>
        <taxon>Duplodnaviria</taxon>
        <taxon>Heunggongvirae</taxon>
        <taxon>Uroviricota</taxon>
        <taxon>Caudoviricetes</taxon>
        <taxon>Crassvirales</taxon>
        <taxon>Crevaviridae</taxon>
        <taxon>Coarsevirinae</taxon>
        <taxon>Junduvirus</taxon>
        <taxon>Junduvirus copri</taxon>
    </lineage>
</organism>
<protein>
    <submittedName>
        <fullName evidence="1">Uncharacterized protein</fullName>
    </submittedName>
</protein>
<sequence length="77" mass="9254">MPIQPKLIGSNTTEYKYVHSKENEFLCKRVTYQEYKMDYDITSDEYDDLDIGYEITYTFGVLFIPEIMTLDMFDIRD</sequence>
<evidence type="ECO:0000313" key="1">
    <source>
        <dbReference type="EMBL" id="QWM90276.1"/>
    </source>
</evidence>
<dbReference type="GeneID" id="75690813"/>
<dbReference type="KEGG" id="vg:75690813"/>
<gene>
    <name evidence="1" type="primary">gp_23209</name>
</gene>
<name>A0AAE7RVP3_9CAUD</name>
<dbReference type="Proteomes" id="UP000827441">
    <property type="component" value="Segment"/>
</dbReference>
<proteinExistence type="predicted"/>
<dbReference type="RefSeq" id="YP_010359848.1">
    <property type="nucleotide sequence ID" value="NC_062777.1"/>
</dbReference>
<accession>A0AAE7RVP3</accession>
<evidence type="ECO:0000313" key="2">
    <source>
        <dbReference type="Proteomes" id="UP000827441"/>
    </source>
</evidence>
<dbReference type="EMBL" id="MZ130487">
    <property type="protein sequence ID" value="QWM90276.1"/>
    <property type="molecule type" value="Genomic_DNA"/>
</dbReference>